<feature type="compositionally biased region" description="Polar residues" evidence="1">
    <location>
        <begin position="1"/>
        <end position="17"/>
    </location>
</feature>
<gene>
    <name evidence="4" type="ORF">TEA_021963</name>
</gene>
<dbReference type="PANTHER" id="PTHR32166:SF24">
    <property type="entry name" value="F16P17.2 PROTEIN"/>
    <property type="match status" value="1"/>
</dbReference>
<evidence type="ECO:0000259" key="3">
    <source>
        <dbReference type="Pfam" id="PF25908"/>
    </source>
</evidence>
<protein>
    <recommendedName>
        <fullName evidence="3">DUF7963 domain-containing protein</fullName>
    </recommendedName>
</protein>
<keyword evidence="2" id="KW-0472">Membrane</keyword>
<evidence type="ECO:0000313" key="4">
    <source>
        <dbReference type="EMBL" id="THG19444.1"/>
    </source>
</evidence>
<evidence type="ECO:0000313" key="5">
    <source>
        <dbReference type="Proteomes" id="UP000306102"/>
    </source>
</evidence>
<evidence type="ECO:0000256" key="2">
    <source>
        <dbReference type="SAM" id="Phobius"/>
    </source>
</evidence>
<feature type="compositionally biased region" description="Low complexity" evidence="1">
    <location>
        <begin position="110"/>
        <end position="126"/>
    </location>
</feature>
<feature type="region of interest" description="Disordered" evidence="1">
    <location>
        <begin position="1"/>
        <end position="22"/>
    </location>
</feature>
<dbReference type="AlphaFoldDB" id="A0A4S4ESP8"/>
<dbReference type="InterPro" id="IPR058269">
    <property type="entry name" value="DUF7963"/>
</dbReference>
<feature type="transmembrane region" description="Helical" evidence="2">
    <location>
        <begin position="236"/>
        <end position="260"/>
    </location>
</feature>
<comment type="caution">
    <text evidence="4">The sequence shown here is derived from an EMBL/GenBank/DDBJ whole genome shotgun (WGS) entry which is preliminary data.</text>
</comment>
<keyword evidence="5" id="KW-1185">Reference proteome</keyword>
<organism evidence="4 5">
    <name type="scientific">Camellia sinensis var. sinensis</name>
    <name type="common">China tea</name>
    <dbReference type="NCBI Taxonomy" id="542762"/>
    <lineage>
        <taxon>Eukaryota</taxon>
        <taxon>Viridiplantae</taxon>
        <taxon>Streptophyta</taxon>
        <taxon>Embryophyta</taxon>
        <taxon>Tracheophyta</taxon>
        <taxon>Spermatophyta</taxon>
        <taxon>Magnoliopsida</taxon>
        <taxon>eudicotyledons</taxon>
        <taxon>Gunneridae</taxon>
        <taxon>Pentapetalae</taxon>
        <taxon>asterids</taxon>
        <taxon>Ericales</taxon>
        <taxon>Theaceae</taxon>
        <taxon>Camellia</taxon>
    </lineage>
</organism>
<feature type="domain" description="DUF7963" evidence="3">
    <location>
        <begin position="20"/>
        <end position="103"/>
    </location>
</feature>
<keyword evidence="2" id="KW-1133">Transmembrane helix</keyword>
<proteinExistence type="predicted"/>
<dbReference type="EMBL" id="SDRB02002425">
    <property type="protein sequence ID" value="THG19444.1"/>
    <property type="molecule type" value="Genomic_DNA"/>
</dbReference>
<name>A0A4S4ESP8_CAMSN</name>
<dbReference type="Proteomes" id="UP000306102">
    <property type="component" value="Unassembled WGS sequence"/>
</dbReference>
<dbReference type="PANTHER" id="PTHR32166">
    <property type="entry name" value="OSJNBA0013A04.12 PROTEIN"/>
    <property type="match status" value="1"/>
</dbReference>
<sequence>MAATNTATQPVESSSAAPSADEVAAKAVQKRYEGLVMVRTKAIKGKGAWYWAHLEPILVHNSDTGLPKAVKLRCSLCDALFSASNPSRTASEHLKRGTCPNFNSAPKPISSVSPTSLPGLTSPSSTSHHHPNHRKRSSSGGRGGGASSSSSYQVPPLAIVDPTRFSVELAYPPAVSVATVVTASAGGSGGGCFYGQQQHLMLSEAKLEVAMLQLISLIVSKRICNMGQQPRKDPRAYILLAGEALVVTVVISSLSCGLCVF</sequence>
<feature type="compositionally biased region" description="Basic residues" evidence="1">
    <location>
        <begin position="127"/>
        <end position="137"/>
    </location>
</feature>
<accession>A0A4S4ESP8</accession>
<feature type="region of interest" description="Disordered" evidence="1">
    <location>
        <begin position="87"/>
        <end position="153"/>
    </location>
</feature>
<reference evidence="4 5" key="1">
    <citation type="journal article" date="2018" name="Proc. Natl. Acad. Sci. U.S.A.">
        <title>Draft genome sequence of Camellia sinensis var. sinensis provides insights into the evolution of the tea genome and tea quality.</title>
        <authorList>
            <person name="Wei C."/>
            <person name="Yang H."/>
            <person name="Wang S."/>
            <person name="Zhao J."/>
            <person name="Liu C."/>
            <person name="Gao L."/>
            <person name="Xia E."/>
            <person name="Lu Y."/>
            <person name="Tai Y."/>
            <person name="She G."/>
            <person name="Sun J."/>
            <person name="Cao H."/>
            <person name="Tong W."/>
            <person name="Gao Q."/>
            <person name="Li Y."/>
            <person name="Deng W."/>
            <person name="Jiang X."/>
            <person name="Wang W."/>
            <person name="Chen Q."/>
            <person name="Zhang S."/>
            <person name="Li H."/>
            <person name="Wu J."/>
            <person name="Wang P."/>
            <person name="Li P."/>
            <person name="Shi C."/>
            <person name="Zheng F."/>
            <person name="Jian J."/>
            <person name="Huang B."/>
            <person name="Shan D."/>
            <person name="Shi M."/>
            <person name="Fang C."/>
            <person name="Yue Y."/>
            <person name="Li F."/>
            <person name="Li D."/>
            <person name="Wei S."/>
            <person name="Han B."/>
            <person name="Jiang C."/>
            <person name="Yin Y."/>
            <person name="Xia T."/>
            <person name="Zhang Z."/>
            <person name="Bennetzen J.L."/>
            <person name="Zhao S."/>
            <person name="Wan X."/>
        </authorList>
    </citation>
    <scope>NUCLEOTIDE SEQUENCE [LARGE SCALE GENOMIC DNA]</scope>
    <source>
        <strain evidence="5">cv. Shuchazao</strain>
        <tissue evidence="4">Leaf</tissue>
    </source>
</reference>
<dbReference type="Pfam" id="PF25908">
    <property type="entry name" value="DUF7963"/>
    <property type="match status" value="1"/>
</dbReference>
<evidence type="ECO:0000256" key="1">
    <source>
        <dbReference type="SAM" id="MobiDB-lite"/>
    </source>
</evidence>
<keyword evidence="2" id="KW-0812">Transmembrane</keyword>